<name>A0A1G7CQ19_9BACT</name>
<sequence length="57" mass="6230">MAEILLAKLMILSSGQELNLQKGSKMLTITDDAKRVLQEILQQNPGKSLRVTMAGFG</sequence>
<protein>
    <submittedName>
        <fullName evidence="1">Uncharacterized protein</fullName>
    </submittedName>
</protein>
<dbReference type="Proteomes" id="UP000243205">
    <property type="component" value="Unassembled WGS sequence"/>
</dbReference>
<dbReference type="AlphaFoldDB" id="A0A1G7CQ19"/>
<proteinExistence type="predicted"/>
<keyword evidence="2" id="KW-1185">Reference proteome</keyword>
<gene>
    <name evidence="1" type="ORF">SAMN05661003_11047</name>
</gene>
<accession>A0A1G7CQ19</accession>
<organism evidence="1 2">
    <name type="scientific">Desulfuromonas thiophila</name>
    <dbReference type="NCBI Taxonomy" id="57664"/>
    <lineage>
        <taxon>Bacteria</taxon>
        <taxon>Pseudomonadati</taxon>
        <taxon>Thermodesulfobacteriota</taxon>
        <taxon>Desulfuromonadia</taxon>
        <taxon>Desulfuromonadales</taxon>
        <taxon>Desulfuromonadaceae</taxon>
        <taxon>Desulfuromonas</taxon>
    </lineage>
</organism>
<dbReference type="EMBL" id="FNAQ01000010">
    <property type="protein sequence ID" value="SDE40850.1"/>
    <property type="molecule type" value="Genomic_DNA"/>
</dbReference>
<evidence type="ECO:0000313" key="1">
    <source>
        <dbReference type="EMBL" id="SDE40850.1"/>
    </source>
</evidence>
<evidence type="ECO:0000313" key="2">
    <source>
        <dbReference type="Proteomes" id="UP000243205"/>
    </source>
</evidence>
<reference evidence="2" key="1">
    <citation type="submission" date="2016-10" db="EMBL/GenBank/DDBJ databases">
        <authorList>
            <person name="Varghese N."/>
            <person name="Submissions S."/>
        </authorList>
    </citation>
    <scope>NUCLEOTIDE SEQUENCE [LARGE SCALE GENOMIC DNA]</scope>
    <source>
        <strain evidence="2">DSM 8987</strain>
    </source>
</reference>
<dbReference type="STRING" id="57664.SAMN05661003_11047"/>